<evidence type="ECO:0000256" key="7">
    <source>
        <dbReference type="ARBA" id="ARBA00023316"/>
    </source>
</evidence>
<comment type="similarity">
    <text evidence="2 8">Belongs to the peptidase S11 family.</text>
</comment>
<reference evidence="10 11" key="1">
    <citation type="submission" date="2020-08" db="EMBL/GenBank/DDBJ databases">
        <title>Genome public.</title>
        <authorList>
            <person name="Liu C."/>
            <person name="Sun Q."/>
        </authorList>
    </citation>
    <scope>NUCLEOTIDE SEQUENCE [LARGE SCALE GENOMIC DNA]</scope>
    <source>
        <strain evidence="10 11">NSJ-46</strain>
    </source>
</reference>
<feature type="domain" description="Peptidase S11 D-alanyl-D-alanine carboxypeptidase A N-terminal" evidence="9">
    <location>
        <begin position="35"/>
        <end position="262"/>
    </location>
</feature>
<evidence type="ECO:0000256" key="5">
    <source>
        <dbReference type="ARBA" id="ARBA00022960"/>
    </source>
</evidence>
<dbReference type="Pfam" id="PF00768">
    <property type="entry name" value="Peptidase_S11"/>
    <property type="match status" value="1"/>
</dbReference>
<dbReference type="PANTHER" id="PTHR21581">
    <property type="entry name" value="D-ALANYL-D-ALANINE CARBOXYPEPTIDASE"/>
    <property type="match status" value="1"/>
</dbReference>
<dbReference type="Proteomes" id="UP000657421">
    <property type="component" value="Unassembled WGS sequence"/>
</dbReference>
<evidence type="ECO:0000313" key="11">
    <source>
        <dbReference type="Proteomes" id="UP000657421"/>
    </source>
</evidence>
<sequence>MRKTVRTVLWIIFFWMTTVLRICAAQCQLPEEIGELYARSAVVIDGSSGRVLFGKNADETMPMASTTKIMTCILALENGDPEDIVEVSQNAAGQPEVHLGSGVGETFYLKDLLYALMLESYNDAAVMIAEQVSGSVEEFAGLMNQKAKELGCNETHFVTPNGLDSTDDEGVHQTTAQDLARIMKYCVWDSPKSEEFLEITQARSYFFSNVKGTRSYACDNHNAFLDMYEGVISGKTGFTSAAGYCYVCAVESEGRKFTGVVLACGWPYNRTYKWKDMTKMMDYAKKHYREVRLEYPEEIMYAEVKNGWIDGENPWKNIQIPLCIEKSAGKIILIGDQEKLIRHLEYRNTIEAPVERNMVFGKIQFTLNGVLMAEKRILSETAVAKRKPGNWLVWTLQMFHL</sequence>
<accession>A0ABR7NDK8</accession>
<evidence type="ECO:0000256" key="6">
    <source>
        <dbReference type="ARBA" id="ARBA00022984"/>
    </source>
</evidence>
<dbReference type="Gene3D" id="2.60.410.10">
    <property type="entry name" value="D-Ala-D-Ala carboxypeptidase, C-terminal domain"/>
    <property type="match status" value="1"/>
</dbReference>
<protein>
    <submittedName>
        <fullName evidence="10">D-alanyl-D-alanine carboxypeptidase</fullName>
    </submittedName>
</protein>
<keyword evidence="6" id="KW-0573">Peptidoglycan synthesis</keyword>
<dbReference type="InterPro" id="IPR001967">
    <property type="entry name" value="Peptidase_S11_N"/>
</dbReference>
<dbReference type="SUPFAM" id="SSF69189">
    <property type="entry name" value="Penicillin-binding protein associated domain"/>
    <property type="match status" value="1"/>
</dbReference>
<comment type="caution">
    <text evidence="10">The sequence shown here is derived from an EMBL/GenBank/DDBJ whole genome shotgun (WGS) entry which is preliminary data.</text>
</comment>
<dbReference type="PRINTS" id="PR00725">
    <property type="entry name" value="DADACBPTASE1"/>
</dbReference>
<dbReference type="InterPro" id="IPR037167">
    <property type="entry name" value="Peptidase_S11_C_sf"/>
</dbReference>
<dbReference type="InterPro" id="IPR012338">
    <property type="entry name" value="Beta-lactam/transpept-like"/>
</dbReference>
<dbReference type="RefSeq" id="WP_330606660.1">
    <property type="nucleotide sequence ID" value="NZ_JACRSZ010000023.1"/>
</dbReference>
<keyword evidence="11" id="KW-1185">Reference proteome</keyword>
<evidence type="ECO:0000256" key="2">
    <source>
        <dbReference type="ARBA" id="ARBA00007164"/>
    </source>
</evidence>
<dbReference type="InterPro" id="IPR018044">
    <property type="entry name" value="Peptidase_S11"/>
</dbReference>
<evidence type="ECO:0000313" key="10">
    <source>
        <dbReference type="EMBL" id="MBC8574486.1"/>
    </source>
</evidence>
<keyword evidence="3" id="KW-0732">Signal</keyword>
<name>A0ABR7NDK8_9FIRM</name>
<comment type="function">
    <text evidence="1">Removes C-terminal D-alanyl residues from sugar-peptide cell wall precursors.</text>
</comment>
<keyword evidence="10" id="KW-0121">Carboxypeptidase</keyword>
<organism evidence="10 11">
    <name type="scientific">Jingyaoa shaoxingensis</name>
    <dbReference type="NCBI Taxonomy" id="2763671"/>
    <lineage>
        <taxon>Bacteria</taxon>
        <taxon>Bacillati</taxon>
        <taxon>Bacillota</taxon>
        <taxon>Clostridia</taxon>
        <taxon>Lachnospirales</taxon>
        <taxon>Lachnospiraceae</taxon>
        <taxon>Jingyaoa</taxon>
    </lineage>
</organism>
<dbReference type="EMBL" id="JACRSZ010000023">
    <property type="protein sequence ID" value="MBC8574486.1"/>
    <property type="molecule type" value="Genomic_DNA"/>
</dbReference>
<dbReference type="SUPFAM" id="SSF56601">
    <property type="entry name" value="beta-lactamase/transpeptidase-like"/>
    <property type="match status" value="1"/>
</dbReference>
<evidence type="ECO:0000256" key="4">
    <source>
        <dbReference type="ARBA" id="ARBA00022801"/>
    </source>
</evidence>
<dbReference type="InterPro" id="IPR015956">
    <property type="entry name" value="Peniciliin-bd_prot_C_sf"/>
</dbReference>
<evidence type="ECO:0000259" key="9">
    <source>
        <dbReference type="Pfam" id="PF00768"/>
    </source>
</evidence>
<keyword evidence="7" id="KW-0961">Cell wall biogenesis/degradation</keyword>
<proteinExistence type="inferred from homology"/>
<keyword evidence="4" id="KW-0378">Hydrolase</keyword>
<dbReference type="GO" id="GO:0004180">
    <property type="term" value="F:carboxypeptidase activity"/>
    <property type="evidence" value="ECO:0007669"/>
    <property type="project" value="UniProtKB-KW"/>
</dbReference>
<evidence type="ECO:0000256" key="8">
    <source>
        <dbReference type="RuleBase" id="RU004016"/>
    </source>
</evidence>
<evidence type="ECO:0000256" key="3">
    <source>
        <dbReference type="ARBA" id="ARBA00022729"/>
    </source>
</evidence>
<gene>
    <name evidence="10" type="ORF">H8716_15655</name>
</gene>
<dbReference type="Gene3D" id="3.40.710.10">
    <property type="entry name" value="DD-peptidase/beta-lactamase superfamily"/>
    <property type="match status" value="1"/>
</dbReference>
<evidence type="ECO:0000256" key="1">
    <source>
        <dbReference type="ARBA" id="ARBA00003217"/>
    </source>
</evidence>
<keyword evidence="10" id="KW-0645">Protease</keyword>
<keyword evidence="5" id="KW-0133">Cell shape</keyword>
<dbReference type="PANTHER" id="PTHR21581:SF33">
    <property type="entry name" value="D-ALANYL-D-ALANINE CARBOXYPEPTIDASE DACB"/>
    <property type="match status" value="1"/>
</dbReference>